<organism evidence="1">
    <name type="scientific">Gulosibacter sediminis</name>
    <dbReference type="NCBI Taxonomy" id="1729695"/>
    <lineage>
        <taxon>Bacteria</taxon>
        <taxon>Bacillati</taxon>
        <taxon>Actinomycetota</taxon>
        <taxon>Actinomycetes</taxon>
        <taxon>Micrococcales</taxon>
        <taxon>Microbacteriaceae</taxon>
        <taxon>Gulosibacter</taxon>
    </lineage>
</organism>
<protein>
    <submittedName>
        <fullName evidence="1">Uncharacterized protein</fullName>
    </submittedName>
</protein>
<gene>
    <name evidence="1" type="ORF">M3M28_01815</name>
</gene>
<name>A0ABY4MXW6_9MICO</name>
<evidence type="ECO:0000313" key="1">
    <source>
        <dbReference type="EMBL" id="UQN15234.1"/>
    </source>
</evidence>
<accession>A0ABY4MXW6</accession>
<sequence>MIRYDEVADLEGEQAIRVRALIDRSSAIWDMPLDRDTADAWEQQVADCEAEGVPHLAASARYGQYSLFSQSGKAQEALEAYARLMQIIARYGDHLHPENLATFLESISTVASTLVDDPRIPRAQLEQVVGLVEAQIRERGLDLGEAFLAKAELSADFGDRDATLQHLNEWLTTDNDYWQPGSPYSSVYESSMLVRVDPQLALRTLEQRLAGLGVGPGPLDPNHPELAHLVSLRARQGVLYARAGQRAVAAQIGDELREQFELDSLIDEIEAQDLLVVLEHRRDEAEEFADHLLTQLYLDETNWRTTAAVARVRVLADPANDEGWLLFKIAEDAAELHDERGGVATRHLDELREFWLEGLPHAPKLDIVDDAAVWGDPQARAEHILQAGWLPRQTHGVSIDGAPVSMNERYYESISAVQELSEESTQPELVDKIIARAQELRLTTVVFGTLFVGAMQHAVVGENRAMLEGLARTQRLRLDDNDAIEPGVRAAGEGGYVEVVHQALGDPEVSIDSVAEFITREHEVRAKVGGSTSQLALGQAEVAAQLGNVDALKELLTTFTRWLEHESEQVDEHKLLLQAAGLVAPFSPDYTAALASQVLDETHDAEHRRAALAWVAWRELQDGRAERVPEVVASIEEIDRDLSEFGSVPDSVLVQLAETDPDELAWVVEAALDNVDYEGAPVDIDIFATAAHFLLTHRPDDPRGPQFRDEAQRIAAELDARNGNSFQSWRLHTQWLRDAQQQG</sequence>
<dbReference type="EMBL" id="CP097160">
    <property type="protein sequence ID" value="UQN15234.1"/>
    <property type="molecule type" value="Genomic_DNA"/>
</dbReference>
<proteinExistence type="predicted"/>
<reference evidence="1" key="1">
    <citation type="submission" date="2022-05" db="EMBL/GenBank/DDBJ databases">
        <title>Complete genome sequence of toluene-degrading Gulosibacter sediminis strain ACHW.36C.</title>
        <authorList>
            <person name="Wai A.C."/>
            <person name="Lai G.K."/>
            <person name="Griffin S.D."/>
            <person name="Leung F.C."/>
        </authorList>
    </citation>
    <scope>NUCLEOTIDE SEQUENCE [LARGE SCALE GENOMIC DNA]</scope>
    <source>
        <strain evidence="1">ACHW.36C</strain>
    </source>
</reference>